<evidence type="ECO:0000256" key="1">
    <source>
        <dbReference type="SAM" id="Phobius"/>
    </source>
</evidence>
<accession>A0A939MHC2</accession>
<name>A0A939MHC2_9MICO</name>
<keyword evidence="1" id="KW-0472">Membrane</keyword>
<evidence type="ECO:0000313" key="3">
    <source>
        <dbReference type="Proteomes" id="UP000664382"/>
    </source>
</evidence>
<gene>
    <name evidence="2" type="ORF">J4H92_01550</name>
</gene>
<keyword evidence="3" id="KW-1185">Reference proteome</keyword>
<keyword evidence="1" id="KW-1133">Transmembrane helix</keyword>
<evidence type="ECO:0000313" key="2">
    <source>
        <dbReference type="EMBL" id="MBO1900631.1"/>
    </source>
</evidence>
<reference evidence="2" key="1">
    <citation type="submission" date="2021-03" db="EMBL/GenBank/DDBJ databases">
        <title>Leucobacter chromiisoli sp. nov., isolated from chromium-containing soil of chemical plant.</title>
        <authorList>
            <person name="Xu Z."/>
        </authorList>
    </citation>
    <scope>NUCLEOTIDE SEQUENCE</scope>
    <source>
        <strain evidence="2">S27</strain>
    </source>
</reference>
<protein>
    <submittedName>
        <fullName evidence="2">Uncharacterized protein</fullName>
    </submittedName>
</protein>
<proteinExistence type="predicted"/>
<feature type="transmembrane region" description="Helical" evidence="1">
    <location>
        <begin position="133"/>
        <end position="153"/>
    </location>
</feature>
<feature type="transmembrane region" description="Helical" evidence="1">
    <location>
        <begin position="106"/>
        <end position="127"/>
    </location>
</feature>
<dbReference type="Proteomes" id="UP000664382">
    <property type="component" value="Unassembled WGS sequence"/>
</dbReference>
<keyword evidence="1" id="KW-0812">Transmembrane</keyword>
<dbReference type="AlphaFoldDB" id="A0A939MHC2"/>
<feature type="transmembrane region" description="Helical" evidence="1">
    <location>
        <begin position="71"/>
        <end position="94"/>
    </location>
</feature>
<sequence length="156" mass="17072">MGEFGFSFVGTAFLLAALVPNLLWARFGVASDYDPSGENRVLRVIERTGQVLLTASLVLFSDTGLRAWTPWSWWLVAAIAAMLLYEAAWIRYFAGPRRNADFYRPLLGIPVPLALLPMLGCLLLGVYGLLLPLIVSAIVAGIGHVGIHLQHALRAR</sequence>
<comment type="caution">
    <text evidence="2">The sequence shown here is derived from an EMBL/GenBank/DDBJ whole genome shotgun (WGS) entry which is preliminary data.</text>
</comment>
<organism evidence="2 3">
    <name type="scientific">Leucobacter weissii</name>
    <dbReference type="NCBI Taxonomy" id="1983706"/>
    <lineage>
        <taxon>Bacteria</taxon>
        <taxon>Bacillati</taxon>
        <taxon>Actinomycetota</taxon>
        <taxon>Actinomycetes</taxon>
        <taxon>Micrococcales</taxon>
        <taxon>Microbacteriaceae</taxon>
        <taxon>Leucobacter</taxon>
    </lineage>
</organism>
<dbReference type="EMBL" id="JAGDYM010000003">
    <property type="protein sequence ID" value="MBO1900631.1"/>
    <property type="molecule type" value="Genomic_DNA"/>
</dbReference>
<dbReference type="RefSeq" id="WP_208095269.1">
    <property type="nucleotide sequence ID" value="NZ_JAGDYM010000003.1"/>
</dbReference>